<dbReference type="InterPro" id="IPR037165">
    <property type="entry name" value="AldOxase/xan_DH_Mopterin-bd_sf"/>
</dbReference>
<gene>
    <name evidence="2" type="ORF">CLG96_07775</name>
</gene>
<comment type="caution">
    <text evidence="2">The sequence shown here is derived from an EMBL/GenBank/DDBJ whole genome shotgun (WGS) entry which is preliminary data.</text>
</comment>
<dbReference type="EMBL" id="NWBU01000006">
    <property type="protein sequence ID" value="PTQ11816.1"/>
    <property type="molecule type" value="Genomic_DNA"/>
</dbReference>
<dbReference type="PROSITE" id="PS51318">
    <property type="entry name" value="TAT"/>
    <property type="match status" value="1"/>
</dbReference>
<evidence type="ECO:0000313" key="2">
    <source>
        <dbReference type="EMBL" id="PTQ11816.1"/>
    </source>
</evidence>
<dbReference type="Proteomes" id="UP000244162">
    <property type="component" value="Unassembled WGS sequence"/>
</dbReference>
<dbReference type="RefSeq" id="WP_107967329.1">
    <property type="nucleotide sequence ID" value="NZ_NWBU01000006.1"/>
</dbReference>
<dbReference type="InterPro" id="IPR008274">
    <property type="entry name" value="AldOxase/xan_DH_MoCoBD1"/>
</dbReference>
<dbReference type="Pfam" id="PF02738">
    <property type="entry name" value="MoCoBD_1"/>
    <property type="match status" value="1"/>
</dbReference>
<dbReference type="PIRSF" id="PIRSF036389">
    <property type="entry name" value="IOR_B"/>
    <property type="match status" value="1"/>
</dbReference>
<dbReference type="InterPro" id="IPR052516">
    <property type="entry name" value="N-heterocyclic_Hydroxylase"/>
</dbReference>
<dbReference type="OrthoDB" id="9767994at2"/>
<evidence type="ECO:0000313" key="3">
    <source>
        <dbReference type="Proteomes" id="UP000244162"/>
    </source>
</evidence>
<dbReference type="SMART" id="SM01008">
    <property type="entry name" value="Ald_Xan_dh_C"/>
    <property type="match status" value="1"/>
</dbReference>
<proteinExistence type="predicted"/>
<evidence type="ECO:0000259" key="1">
    <source>
        <dbReference type="SMART" id="SM01008"/>
    </source>
</evidence>
<dbReference type="PANTHER" id="PTHR47495">
    <property type="entry name" value="ALDEHYDE DEHYDROGENASE"/>
    <property type="match status" value="1"/>
</dbReference>
<feature type="domain" description="Aldehyde oxidase/xanthine dehydrogenase a/b hammerhead" evidence="1">
    <location>
        <begin position="203"/>
        <end position="281"/>
    </location>
</feature>
<dbReference type="InterPro" id="IPR000674">
    <property type="entry name" value="Ald_Oxase/Xan_DH_a/b"/>
</dbReference>
<keyword evidence="3" id="KW-1185">Reference proteome</keyword>
<accession>A0A2T5FYY0</accession>
<dbReference type="InterPro" id="IPR012368">
    <property type="entry name" value="OxRdtase_Mopterin-bd_su_IorB"/>
</dbReference>
<dbReference type="SUPFAM" id="SSF56003">
    <property type="entry name" value="Molybdenum cofactor-binding domain"/>
    <property type="match status" value="2"/>
</dbReference>
<dbReference type="Gene3D" id="3.90.1170.50">
    <property type="entry name" value="Aldehyde oxidase/xanthine dehydrogenase, a/b hammerhead"/>
    <property type="match status" value="1"/>
</dbReference>
<sequence>MPEALFPTVDRRAFLKGGTGLLFAIGFADGAIVHAAEAPAHFEPSAFIRLSPDGTVTLTMTQVEMGQGAQTGLAMIIAEELDVDLDQVQIEQAMADEARYGPQMTGGSTSIREGWKPMRTAGATARAMLVSAAAARWKVDATRCSTHAGAVIHSLTEARIAYGELVADAAKLPIPTDVPLKDPGTFRLIGHAIPRIEGSDKVSGRAQFGIDVAMPGCKIATVAACPVFGGTLASVDETAALAMPGVSQVIRLRNAVAVITNGMASARKGMDALKIQWNEAPHAELSSAKIFADLDAATTKPGVIARRAGRSIEGAPGTRIEALYRQPFLAHTPIEPMNCTVHVTDSECRIWTGTQSATEARKAVARQLGIALEKVAIHIYLMGGGFGRRLEFDGIQQAVEIGRHVDGPVQIIWTREEDIQHDMYRPAYADRIAATLGADGKPATWHHRIAGSSIIARLYPKAYQGVDFDAVECAAEPAYDLANIQVEFARVESGVPTSWWRGVGPTRSLFVVESFIDELAHAAGMDPVDYRRSLISDPRLKVVLETAAKEARWGARLSRHHAQGIALMRAFGSYAAMVAEISMEEGKAVRLRRVTVAIDCGVPINPDMIRAQMEGGVVFGASAALAGEITVQKGRVEQASFADYPALRISEAPIVETHIIAGGDAPGGVGEVGTAGIAPAIANAIFAATGKRIRQLPINGQMKVWTG</sequence>
<organism evidence="2 3">
    <name type="scientific">Sphingomonas oleivorans</name>
    <dbReference type="NCBI Taxonomy" id="1735121"/>
    <lineage>
        <taxon>Bacteria</taxon>
        <taxon>Pseudomonadati</taxon>
        <taxon>Pseudomonadota</taxon>
        <taxon>Alphaproteobacteria</taxon>
        <taxon>Sphingomonadales</taxon>
        <taxon>Sphingomonadaceae</taxon>
        <taxon>Sphingomonas</taxon>
    </lineage>
</organism>
<dbReference type="Gene3D" id="3.30.365.10">
    <property type="entry name" value="Aldehyde oxidase/xanthine dehydrogenase, molybdopterin binding domain"/>
    <property type="match status" value="4"/>
</dbReference>
<name>A0A2T5FYY0_9SPHN</name>
<reference evidence="2 3" key="1">
    <citation type="submission" date="2017-09" db="EMBL/GenBank/DDBJ databases">
        <title>Sphingomonas panjinensis sp.nov., isolated from oil-contaminated soil.</title>
        <authorList>
            <person name="Wang L."/>
            <person name="Chen L."/>
        </authorList>
    </citation>
    <scope>NUCLEOTIDE SEQUENCE [LARGE SCALE GENOMIC DNA]</scope>
    <source>
        <strain evidence="2 3">FW-11</strain>
    </source>
</reference>
<dbReference type="PANTHER" id="PTHR47495:SF2">
    <property type="entry name" value="ALDEHYDE DEHYDROGENASE"/>
    <property type="match status" value="1"/>
</dbReference>
<dbReference type="GO" id="GO:0016491">
    <property type="term" value="F:oxidoreductase activity"/>
    <property type="evidence" value="ECO:0007669"/>
    <property type="project" value="InterPro"/>
</dbReference>
<protein>
    <submittedName>
        <fullName evidence="2">Aldehyde dehydrogenase</fullName>
    </submittedName>
</protein>
<dbReference type="Pfam" id="PF20256">
    <property type="entry name" value="MoCoBD_2"/>
    <property type="match status" value="2"/>
</dbReference>
<dbReference type="InterPro" id="IPR006311">
    <property type="entry name" value="TAT_signal"/>
</dbReference>
<dbReference type="InterPro" id="IPR046867">
    <property type="entry name" value="AldOxase/xan_DH_MoCoBD2"/>
</dbReference>
<dbReference type="AlphaFoldDB" id="A0A2T5FYY0"/>